<proteinExistence type="predicted"/>
<dbReference type="Gene3D" id="3.90.1570.30">
    <property type="match status" value="1"/>
</dbReference>
<dbReference type="GO" id="GO:0003677">
    <property type="term" value="F:DNA binding"/>
    <property type="evidence" value="ECO:0007669"/>
    <property type="project" value="InterPro"/>
</dbReference>
<evidence type="ECO:0000256" key="5">
    <source>
        <dbReference type="ARBA" id="ARBA00022747"/>
    </source>
</evidence>
<dbReference type="OrthoDB" id="45790at2157"/>
<dbReference type="InterPro" id="IPR038333">
    <property type="entry name" value="T1MK-like_N_sf"/>
</dbReference>
<gene>
    <name evidence="8" type="ORF">MNV_1110010</name>
</gene>
<evidence type="ECO:0000259" key="7">
    <source>
        <dbReference type="Pfam" id="PF02384"/>
    </source>
</evidence>
<evidence type="ECO:0000313" key="9">
    <source>
        <dbReference type="Proteomes" id="UP000218615"/>
    </source>
</evidence>
<dbReference type="AlphaFoldDB" id="A0A284VJ15"/>
<keyword evidence="5" id="KW-0680">Restriction system</keyword>
<evidence type="ECO:0000256" key="2">
    <source>
        <dbReference type="ARBA" id="ARBA00022603"/>
    </source>
</evidence>
<dbReference type="EC" id="2.1.1.72" evidence="1"/>
<keyword evidence="9" id="KW-1185">Reference proteome</keyword>
<evidence type="ECO:0000256" key="1">
    <source>
        <dbReference type="ARBA" id="ARBA00011900"/>
    </source>
</evidence>
<keyword evidence="2" id="KW-0489">Methyltransferase</keyword>
<organism evidence="8 9">
    <name type="scientific">Candidatus Methanoperedens nitratireducens</name>
    <dbReference type="NCBI Taxonomy" id="1392998"/>
    <lineage>
        <taxon>Archaea</taxon>
        <taxon>Methanobacteriati</taxon>
        <taxon>Methanobacteriota</taxon>
        <taxon>Stenosarchaea group</taxon>
        <taxon>Methanomicrobia</taxon>
        <taxon>Methanosarcinales</taxon>
        <taxon>ANME-2 cluster</taxon>
        <taxon>Candidatus Methanoperedentaceae</taxon>
        <taxon>Candidatus Methanoperedens</taxon>
    </lineage>
</organism>
<evidence type="ECO:0000313" key="8">
    <source>
        <dbReference type="EMBL" id="SNQ59266.1"/>
    </source>
</evidence>
<sequence>MKKAKQKTLDGALLTKSLESATRKKADFLLNSLGWVTDEDSPNCNVITERAKTLEQNERLRGNKPDYLLYETGTDIPIAVIETKRKGQSLNSALDDGINKYALPLNIPLVFATDGTLFKTIHVKDNKELRIDGHTVIELLSEKRMLRFVKEGSDISETSKEARHTREELLRIFKWTNDLLRKEGLREGIERFTEFANFIFLKLVSELEEDSIKNGEPRLLEDKYCWKSFSDLDGTRMLEYINGVILPYLVSEYNHSGEVFQNQLSIKNPKTLKIIVDKLSELTLINADSDVKGDAFEYFLKNSVTIGNDLGEYFTPRHIVRLMVELMNPQFGEKIYDPTCGTGGFIIEAFRHIKQSCKLTKSNMDVLKEHTIYAGEITNTARIAKMNMILAGDGHTNIKQLDSLANPIKGEYDVVLANIPYGQETDWGDYYPIPSKQADCVFIQHILMSLNEKGRAAVIVPEGFLFRGGADRKTREYLIKYHNLHAVISLPARIFLPYTSSKTDILIFEKGKKQKRLVFRLKSRWF</sequence>
<dbReference type="Pfam" id="PF02384">
    <property type="entry name" value="N6_Mtase"/>
    <property type="match status" value="1"/>
</dbReference>
<dbReference type="InterPro" id="IPR051537">
    <property type="entry name" value="DNA_Adenine_Mtase"/>
</dbReference>
<reference evidence="9" key="1">
    <citation type="submission" date="2017-06" db="EMBL/GenBank/DDBJ databases">
        <authorList>
            <person name="Cremers G."/>
        </authorList>
    </citation>
    <scope>NUCLEOTIDE SEQUENCE [LARGE SCALE GENOMIC DNA]</scope>
</reference>
<dbReference type="InterPro" id="IPR029063">
    <property type="entry name" value="SAM-dependent_MTases_sf"/>
</dbReference>
<comment type="catalytic activity">
    <reaction evidence="6">
        <text>a 2'-deoxyadenosine in DNA + S-adenosyl-L-methionine = an N(6)-methyl-2'-deoxyadenosine in DNA + S-adenosyl-L-homocysteine + H(+)</text>
        <dbReference type="Rhea" id="RHEA:15197"/>
        <dbReference type="Rhea" id="RHEA-COMP:12418"/>
        <dbReference type="Rhea" id="RHEA-COMP:12419"/>
        <dbReference type="ChEBI" id="CHEBI:15378"/>
        <dbReference type="ChEBI" id="CHEBI:57856"/>
        <dbReference type="ChEBI" id="CHEBI:59789"/>
        <dbReference type="ChEBI" id="CHEBI:90615"/>
        <dbReference type="ChEBI" id="CHEBI:90616"/>
        <dbReference type="EC" id="2.1.1.72"/>
    </reaction>
</comment>
<evidence type="ECO:0000256" key="4">
    <source>
        <dbReference type="ARBA" id="ARBA00022691"/>
    </source>
</evidence>
<dbReference type="RefSeq" id="WP_096203668.1">
    <property type="nucleotide sequence ID" value="NZ_FZMP01000015.1"/>
</dbReference>
<evidence type="ECO:0000256" key="3">
    <source>
        <dbReference type="ARBA" id="ARBA00022679"/>
    </source>
</evidence>
<dbReference type="EMBL" id="FZMP01000015">
    <property type="protein sequence ID" value="SNQ59266.1"/>
    <property type="molecule type" value="Genomic_DNA"/>
</dbReference>
<dbReference type="InterPro" id="IPR003356">
    <property type="entry name" value="DNA_methylase_A-5"/>
</dbReference>
<protein>
    <recommendedName>
        <fullName evidence="1">site-specific DNA-methyltransferase (adenine-specific)</fullName>
        <ecNumber evidence="1">2.1.1.72</ecNumber>
    </recommendedName>
</protein>
<dbReference type="PANTHER" id="PTHR42933">
    <property type="entry name" value="SLR6095 PROTEIN"/>
    <property type="match status" value="1"/>
</dbReference>
<keyword evidence="4" id="KW-0949">S-adenosyl-L-methionine</keyword>
<dbReference type="SUPFAM" id="SSF53335">
    <property type="entry name" value="S-adenosyl-L-methionine-dependent methyltransferases"/>
    <property type="match status" value="1"/>
</dbReference>
<name>A0A284VJ15_9EURY</name>
<dbReference type="GO" id="GO:0032259">
    <property type="term" value="P:methylation"/>
    <property type="evidence" value="ECO:0007669"/>
    <property type="project" value="UniProtKB-KW"/>
</dbReference>
<dbReference type="Proteomes" id="UP000218615">
    <property type="component" value="Unassembled WGS sequence"/>
</dbReference>
<keyword evidence="3" id="KW-0808">Transferase</keyword>
<dbReference type="GO" id="GO:0009007">
    <property type="term" value="F:site-specific DNA-methyltransferase (adenine-specific) activity"/>
    <property type="evidence" value="ECO:0007669"/>
    <property type="project" value="UniProtKB-EC"/>
</dbReference>
<dbReference type="PRINTS" id="PR00507">
    <property type="entry name" value="N12N6MTFRASE"/>
</dbReference>
<dbReference type="Gene3D" id="1.20.1260.30">
    <property type="match status" value="1"/>
</dbReference>
<dbReference type="Gene3D" id="3.40.50.150">
    <property type="entry name" value="Vaccinia Virus protein VP39"/>
    <property type="match status" value="1"/>
</dbReference>
<accession>A0A284VJ15</accession>
<dbReference type="GO" id="GO:0008170">
    <property type="term" value="F:N-methyltransferase activity"/>
    <property type="evidence" value="ECO:0007669"/>
    <property type="project" value="InterPro"/>
</dbReference>
<dbReference type="PANTHER" id="PTHR42933:SF4">
    <property type="entry name" value="TYPE I RESTRICTION ENZYME ECOKI METHYLASE SUBUNIT"/>
    <property type="match status" value="1"/>
</dbReference>
<evidence type="ECO:0000256" key="6">
    <source>
        <dbReference type="ARBA" id="ARBA00047942"/>
    </source>
</evidence>
<feature type="domain" description="DNA methylase adenine-specific" evidence="7">
    <location>
        <begin position="288"/>
        <end position="516"/>
    </location>
</feature>
<dbReference type="GO" id="GO:0009307">
    <property type="term" value="P:DNA restriction-modification system"/>
    <property type="evidence" value="ECO:0007669"/>
    <property type="project" value="UniProtKB-KW"/>
</dbReference>